<dbReference type="Pfam" id="PF10722">
    <property type="entry name" value="YbjN"/>
    <property type="match status" value="1"/>
</dbReference>
<evidence type="ECO:0000313" key="1">
    <source>
        <dbReference type="EMBL" id="MDQ7250128.1"/>
    </source>
</evidence>
<sequence>MTATLRTESTPIPTSNPLDVMEELVSANEWRYDRSNDEEMIVEIAGQWCEYRMFFVWQADLGAMYFSSLFDLKVPANKKREAAELLSMINERLWLGHFDLCSEESAPMFRHTILLRGTSGVTVEQLEDLMEAALCECERYYPAFQFVIWGGKKPEEAMQAAMLETVGEA</sequence>
<dbReference type="Proteomes" id="UP001230156">
    <property type="component" value="Unassembled WGS sequence"/>
</dbReference>
<accession>A0ABU0YQX0</accession>
<evidence type="ECO:0000313" key="2">
    <source>
        <dbReference type="Proteomes" id="UP001230156"/>
    </source>
</evidence>
<organism evidence="1 2">
    <name type="scientific">Dongia sedimenti</name>
    <dbReference type="NCBI Taxonomy" id="3064282"/>
    <lineage>
        <taxon>Bacteria</taxon>
        <taxon>Pseudomonadati</taxon>
        <taxon>Pseudomonadota</taxon>
        <taxon>Alphaproteobacteria</taxon>
        <taxon>Rhodospirillales</taxon>
        <taxon>Dongiaceae</taxon>
        <taxon>Dongia</taxon>
    </lineage>
</organism>
<keyword evidence="2" id="KW-1185">Reference proteome</keyword>
<name>A0ABU0YQX0_9PROT</name>
<dbReference type="CDD" id="cd17033">
    <property type="entry name" value="DR1245-like"/>
    <property type="match status" value="1"/>
</dbReference>
<reference evidence="2" key="1">
    <citation type="submission" date="2023-08" db="EMBL/GenBank/DDBJ databases">
        <title>Rhodospirillaceae gen. nov., a novel taxon isolated from the Yangtze River Yuezi River estuary sludge.</title>
        <authorList>
            <person name="Ruan L."/>
        </authorList>
    </citation>
    <scope>NUCLEOTIDE SEQUENCE [LARGE SCALE GENOMIC DNA]</scope>
    <source>
        <strain evidence="2">R-7</strain>
    </source>
</reference>
<protein>
    <submittedName>
        <fullName evidence="1">YbjN domain-containing protein</fullName>
    </submittedName>
</protein>
<gene>
    <name evidence="1" type="ORF">Q8A70_20730</name>
</gene>
<dbReference type="RefSeq" id="WP_051562208.1">
    <property type="nucleotide sequence ID" value="NZ_JAUYVI010000006.1"/>
</dbReference>
<comment type="caution">
    <text evidence="1">The sequence shown here is derived from an EMBL/GenBank/DDBJ whole genome shotgun (WGS) entry which is preliminary data.</text>
</comment>
<dbReference type="InterPro" id="IPR019660">
    <property type="entry name" value="Put_sensory_transdc_reg_YbjN"/>
</dbReference>
<dbReference type="EMBL" id="JAUYVI010000006">
    <property type="protein sequence ID" value="MDQ7250128.1"/>
    <property type="molecule type" value="Genomic_DNA"/>
</dbReference>
<proteinExistence type="predicted"/>